<dbReference type="GO" id="GO:0016020">
    <property type="term" value="C:membrane"/>
    <property type="evidence" value="ECO:0007669"/>
    <property type="project" value="InterPro"/>
</dbReference>
<keyword evidence="5" id="KW-0812">Transmembrane</keyword>
<evidence type="ECO:0000256" key="1">
    <source>
        <dbReference type="ARBA" id="ARBA00022729"/>
    </source>
</evidence>
<evidence type="ECO:0000256" key="5">
    <source>
        <dbReference type="SAM" id="Phobius"/>
    </source>
</evidence>
<feature type="domain" description="SRCR" evidence="7">
    <location>
        <begin position="157"/>
        <end position="257"/>
    </location>
</feature>
<evidence type="ECO:0000259" key="7">
    <source>
        <dbReference type="PROSITE" id="PS50287"/>
    </source>
</evidence>
<keyword evidence="1 6" id="KW-0732">Signal</keyword>
<evidence type="ECO:0000256" key="6">
    <source>
        <dbReference type="SAM" id="SignalP"/>
    </source>
</evidence>
<accession>A0A1X7U8C2</accession>
<feature type="disulfide bond" evidence="3">
    <location>
        <begin position="195"/>
        <end position="256"/>
    </location>
</feature>
<feature type="compositionally biased region" description="Low complexity" evidence="4">
    <location>
        <begin position="324"/>
        <end position="373"/>
    </location>
</feature>
<dbReference type="SMART" id="SM00202">
    <property type="entry name" value="SR"/>
    <property type="match status" value="2"/>
</dbReference>
<dbReference type="AlphaFoldDB" id="A0A1X7U8C2"/>
<keyword evidence="9" id="KW-1185">Reference proteome</keyword>
<feature type="domain" description="SRCR" evidence="7">
    <location>
        <begin position="26"/>
        <end position="144"/>
    </location>
</feature>
<feature type="transmembrane region" description="Helical" evidence="5">
    <location>
        <begin position="281"/>
        <end position="314"/>
    </location>
</feature>
<dbReference type="FunFam" id="3.10.250.10:FF:000001">
    <property type="entry name" value="Lysyl oxidase 4 isoform X1"/>
    <property type="match status" value="1"/>
</dbReference>
<gene>
    <name evidence="8" type="primary">100637219</name>
</gene>
<dbReference type="KEGG" id="aqu:100637219"/>
<dbReference type="eggNOG" id="ENOG502SBU1">
    <property type="taxonomic scope" value="Eukaryota"/>
</dbReference>
<dbReference type="PROSITE" id="PS00420">
    <property type="entry name" value="SRCR_1"/>
    <property type="match status" value="1"/>
</dbReference>
<dbReference type="STRING" id="400682.A0A1X7U8C2"/>
<reference evidence="9" key="1">
    <citation type="journal article" date="2010" name="Nature">
        <title>The Amphimedon queenslandica genome and the evolution of animal complexity.</title>
        <authorList>
            <person name="Srivastava M."/>
            <person name="Simakov O."/>
            <person name="Chapman J."/>
            <person name="Fahey B."/>
            <person name="Gauthier M.E."/>
            <person name="Mitros T."/>
            <person name="Richards G.S."/>
            <person name="Conaco C."/>
            <person name="Dacre M."/>
            <person name="Hellsten U."/>
            <person name="Larroux C."/>
            <person name="Putnam N.H."/>
            <person name="Stanke M."/>
            <person name="Adamska M."/>
            <person name="Darling A."/>
            <person name="Degnan S.M."/>
            <person name="Oakley T.H."/>
            <person name="Plachetzki D.C."/>
            <person name="Zhai Y."/>
            <person name="Adamski M."/>
            <person name="Calcino A."/>
            <person name="Cummins S.F."/>
            <person name="Goodstein D.M."/>
            <person name="Harris C."/>
            <person name="Jackson D.J."/>
            <person name="Leys S.P."/>
            <person name="Shu S."/>
            <person name="Woodcroft B.J."/>
            <person name="Vervoort M."/>
            <person name="Kosik K.S."/>
            <person name="Manning G."/>
            <person name="Degnan B.M."/>
            <person name="Rokhsar D.S."/>
        </authorList>
    </citation>
    <scope>NUCLEOTIDE SEQUENCE [LARGE SCALE GENOMIC DNA]</scope>
</reference>
<sequence length="385" mass="40854">MGLLGVVVLLLTLSYHTNAQLYRGTVRLVIGGVFSQSIERTAGIVQIYYFTNTSTSNRWGNICDDSSFGSTEASVICNQLGYNGASGFGRAGSTTSYGIDTAATLIDDVKCASSSYLTLKQCSFSTIIKSSCTSNSEDVYVSCYSTRIWDNPYSGQIRLQGGPYTSYGRLEVYCNEQWGTVCTNTFDVTDATVACRQLGYSGYTTWAGTLAGSDSQPIWLNNVDCTSSSLCFAYCQSCPSSQSSSCGHSQDVALGCEFDSTYTSTHILSTCEYADSIANNIAAIVGGVIAAFVICCVLIISIPICICCCLGVGIGAAARGGRGTTTKTTTVGGTNVTTATTSQTTSGYPPQQGYSPQQGYPPQQSYPPQQGYPMQEEKGYGYPPQ</sequence>
<dbReference type="OrthoDB" id="536948at2759"/>
<dbReference type="Proteomes" id="UP000007879">
    <property type="component" value="Unassembled WGS sequence"/>
</dbReference>
<feature type="disulfide bond" evidence="3">
    <location>
        <begin position="182"/>
        <end position="246"/>
    </location>
</feature>
<keyword evidence="5" id="KW-1133">Transmembrane helix</keyword>
<keyword evidence="5" id="KW-0472">Membrane</keyword>
<feature type="disulfide bond" evidence="3">
    <location>
        <begin position="225"/>
        <end position="235"/>
    </location>
</feature>
<dbReference type="Gene3D" id="3.10.250.10">
    <property type="entry name" value="SRCR-like domain"/>
    <property type="match status" value="2"/>
</dbReference>
<proteinExistence type="predicted"/>
<dbReference type="InParanoid" id="A0A1X7U8C2"/>
<evidence type="ECO:0000256" key="3">
    <source>
        <dbReference type="PROSITE-ProRule" id="PRU00196"/>
    </source>
</evidence>
<dbReference type="PANTHER" id="PTHR48071:SF18">
    <property type="entry name" value="DELETED IN MALIGNANT BRAIN TUMORS 1 PROTEIN-RELATED"/>
    <property type="match status" value="1"/>
</dbReference>
<dbReference type="PROSITE" id="PS50287">
    <property type="entry name" value="SRCR_2"/>
    <property type="match status" value="2"/>
</dbReference>
<dbReference type="EnsemblMetazoa" id="XM_011407581.2">
    <property type="protein sequence ID" value="XP_011405883.1"/>
    <property type="gene ID" value="LOC100637219"/>
</dbReference>
<feature type="signal peptide" evidence="6">
    <location>
        <begin position="1"/>
        <end position="19"/>
    </location>
</feature>
<dbReference type="PRINTS" id="PR00258">
    <property type="entry name" value="SPERACTRCPTR"/>
</dbReference>
<keyword evidence="2 3" id="KW-1015">Disulfide bond</keyword>
<dbReference type="SUPFAM" id="SSF56487">
    <property type="entry name" value="SRCR-like"/>
    <property type="match status" value="2"/>
</dbReference>
<reference evidence="8" key="2">
    <citation type="submission" date="2017-05" db="UniProtKB">
        <authorList>
            <consortium name="EnsemblMetazoa"/>
        </authorList>
    </citation>
    <scope>IDENTIFICATION</scope>
</reference>
<dbReference type="InterPro" id="IPR001190">
    <property type="entry name" value="SRCR"/>
</dbReference>
<evidence type="ECO:0000313" key="9">
    <source>
        <dbReference type="Proteomes" id="UP000007879"/>
    </source>
</evidence>
<feature type="chain" id="PRO_5010870698" description="SRCR domain-containing protein" evidence="6">
    <location>
        <begin position="20"/>
        <end position="385"/>
    </location>
</feature>
<comment type="caution">
    <text evidence="3">Lacks conserved residue(s) required for the propagation of feature annotation.</text>
</comment>
<feature type="region of interest" description="Disordered" evidence="4">
    <location>
        <begin position="321"/>
        <end position="385"/>
    </location>
</feature>
<protein>
    <recommendedName>
        <fullName evidence="7">SRCR domain-containing protein</fullName>
    </recommendedName>
</protein>
<dbReference type="Pfam" id="PF00530">
    <property type="entry name" value="SRCR"/>
    <property type="match status" value="2"/>
</dbReference>
<dbReference type="EnsemblMetazoa" id="Aqu2.1.23701_001">
    <property type="protein sequence ID" value="Aqu2.1.23701_001"/>
    <property type="gene ID" value="Aqu2.1.23701"/>
</dbReference>
<evidence type="ECO:0000256" key="2">
    <source>
        <dbReference type="ARBA" id="ARBA00023157"/>
    </source>
</evidence>
<dbReference type="PANTHER" id="PTHR48071">
    <property type="entry name" value="SRCR DOMAIN-CONTAINING PROTEIN"/>
    <property type="match status" value="1"/>
</dbReference>
<name>A0A1X7U8C2_AMPQE</name>
<dbReference type="InterPro" id="IPR036772">
    <property type="entry name" value="SRCR-like_dom_sf"/>
</dbReference>
<evidence type="ECO:0000313" key="8">
    <source>
        <dbReference type="EnsemblMetazoa" id="Aqu2.1.23701_001"/>
    </source>
</evidence>
<evidence type="ECO:0000256" key="4">
    <source>
        <dbReference type="SAM" id="MobiDB-lite"/>
    </source>
</evidence>
<organism evidence="8">
    <name type="scientific">Amphimedon queenslandica</name>
    <name type="common">Sponge</name>
    <dbReference type="NCBI Taxonomy" id="400682"/>
    <lineage>
        <taxon>Eukaryota</taxon>
        <taxon>Metazoa</taxon>
        <taxon>Porifera</taxon>
        <taxon>Demospongiae</taxon>
        <taxon>Heteroscleromorpha</taxon>
        <taxon>Haplosclerida</taxon>
        <taxon>Niphatidae</taxon>
        <taxon>Amphimedon</taxon>
    </lineage>
</organism>